<feature type="region of interest" description="Disordered" evidence="10">
    <location>
        <begin position="241"/>
        <end position="317"/>
    </location>
</feature>
<feature type="compositionally biased region" description="Polar residues" evidence="10">
    <location>
        <begin position="11"/>
        <end position="20"/>
    </location>
</feature>
<dbReference type="Gene3D" id="3.30.40.10">
    <property type="entry name" value="Zinc/RING finger domain, C3HC4 (zinc finger)"/>
    <property type="match status" value="1"/>
</dbReference>
<feature type="domain" description="Helicase C-terminal" evidence="13">
    <location>
        <begin position="955"/>
        <end position="1109"/>
    </location>
</feature>
<dbReference type="InterPro" id="IPR038718">
    <property type="entry name" value="SNF2-like_sf"/>
</dbReference>
<dbReference type="CDD" id="cd18793">
    <property type="entry name" value="SF2_C_SNF"/>
    <property type="match status" value="1"/>
</dbReference>
<evidence type="ECO:0000256" key="1">
    <source>
        <dbReference type="ARBA" id="ARBA00007025"/>
    </source>
</evidence>
<feature type="region of interest" description="Disordered" evidence="10">
    <location>
        <begin position="895"/>
        <end position="927"/>
    </location>
</feature>
<dbReference type="InterPro" id="IPR018957">
    <property type="entry name" value="Znf_C3HC4_RING-type"/>
</dbReference>
<comment type="similarity">
    <text evidence="1">Belongs to the SNF2/RAD54 helicase family.</text>
</comment>
<dbReference type="InterPro" id="IPR001841">
    <property type="entry name" value="Znf_RING"/>
</dbReference>
<dbReference type="SMART" id="SM00184">
    <property type="entry name" value="RING"/>
    <property type="match status" value="1"/>
</dbReference>
<dbReference type="PROSITE" id="PS51194">
    <property type="entry name" value="HELICASE_CTER"/>
    <property type="match status" value="1"/>
</dbReference>
<dbReference type="EMBL" id="CH408032">
    <property type="protein sequence ID" value="EAQ87371.1"/>
    <property type="molecule type" value="Genomic_DNA"/>
</dbReference>
<dbReference type="InterPro" id="IPR013083">
    <property type="entry name" value="Znf_RING/FYVE/PHD"/>
</dbReference>
<dbReference type="InterPro" id="IPR050628">
    <property type="entry name" value="SNF2_RAD54_helicase_TF"/>
</dbReference>
<evidence type="ECO:0000256" key="2">
    <source>
        <dbReference type="ARBA" id="ARBA00022723"/>
    </source>
</evidence>
<dbReference type="CDD" id="cd16449">
    <property type="entry name" value="RING-HC"/>
    <property type="match status" value="1"/>
</dbReference>
<dbReference type="PROSITE" id="PS50089">
    <property type="entry name" value="ZF_RING_2"/>
    <property type="match status" value="1"/>
</dbReference>
<name>Q2H2K6_CHAGB</name>
<evidence type="ECO:0000256" key="4">
    <source>
        <dbReference type="ARBA" id="ARBA00022771"/>
    </source>
</evidence>
<evidence type="ECO:0000259" key="11">
    <source>
        <dbReference type="PROSITE" id="PS50089"/>
    </source>
</evidence>
<dbReference type="PANTHER" id="PTHR45626">
    <property type="entry name" value="TRANSCRIPTION TERMINATION FACTOR 2-RELATED"/>
    <property type="match status" value="1"/>
</dbReference>
<evidence type="ECO:0000256" key="5">
    <source>
        <dbReference type="ARBA" id="ARBA00022801"/>
    </source>
</evidence>
<dbReference type="GO" id="GO:0004386">
    <property type="term" value="F:helicase activity"/>
    <property type="evidence" value="ECO:0007669"/>
    <property type="project" value="UniProtKB-KW"/>
</dbReference>
<dbReference type="SUPFAM" id="SSF57850">
    <property type="entry name" value="RING/U-box"/>
    <property type="match status" value="1"/>
</dbReference>
<keyword evidence="7" id="KW-0862">Zinc</keyword>
<keyword evidence="5" id="KW-0378">Hydrolase</keyword>
<dbReference type="SMART" id="SM00487">
    <property type="entry name" value="DEXDc"/>
    <property type="match status" value="1"/>
</dbReference>
<feature type="domain" description="RING-type" evidence="11">
    <location>
        <begin position="837"/>
        <end position="875"/>
    </location>
</feature>
<feature type="compositionally biased region" description="Acidic residues" evidence="10">
    <location>
        <begin position="253"/>
        <end position="270"/>
    </location>
</feature>
<evidence type="ECO:0000256" key="3">
    <source>
        <dbReference type="ARBA" id="ARBA00022741"/>
    </source>
</evidence>
<dbReference type="Gene3D" id="3.40.50.10810">
    <property type="entry name" value="Tandem AAA-ATPase domain"/>
    <property type="match status" value="1"/>
</dbReference>
<evidence type="ECO:0000313" key="15">
    <source>
        <dbReference type="Proteomes" id="UP000001056"/>
    </source>
</evidence>
<dbReference type="InterPro" id="IPR000330">
    <property type="entry name" value="SNF2_N"/>
</dbReference>
<dbReference type="PROSITE" id="PS00518">
    <property type="entry name" value="ZF_RING_1"/>
    <property type="match status" value="1"/>
</dbReference>
<dbReference type="Pfam" id="PF00176">
    <property type="entry name" value="SNF2-rel_dom"/>
    <property type="match status" value="1"/>
</dbReference>
<proteinExistence type="inferred from homology"/>
<evidence type="ECO:0000256" key="6">
    <source>
        <dbReference type="ARBA" id="ARBA00022806"/>
    </source>
</evidence>
<dbReference type="SUPFAM" id="SSF52540">
    <property type="entry name" value="P-loop containing nucleoside triphosphate hydrolases"/>
    <property type="match status" value="2"/>
</dbReference>
<dbReference type="PANTHER" id="PTHR45626:SF17">
    <property type="entry name" value="HELICASE-LIKE TRANSCRIPTION FACTOR"/>
    <property type="match status" value="1"/>
</dbReference>
<keyword evidence="4 9" id="KW-0863">Zinc-finger</keyword>
<dbReference type="RefSeq" id="XP_001223204.1">
    <property type="nucleotide sequence ID" value="XM_001223203.1"/>
</dbReference>
<dbReference type="InterPro" id="IPR001650">
    <property type="entry name" value="Helicase_C-like"/>
</dbReference>
<dbReference type="InterPro" id="IPR027417">
    <property type="entry name" value="P-loop_NTPase"/>
</dbReference>
<dbReference type="HOGENOM" id="CLU_292515_0_0_1"/>
<evidence type="ECO:0000256" key="8">
    <source>
        <dbReference type="ARBA" id="ARBA00022840"/>
    </source>
</evidence>
<evidence type="ECO:0000256" key="10">
    <source>
        <dbReference type="SAM" id="MobiDB-lite"/>
    </source>
</evidence>
<dbReference type="InterPro" id="IPR049730">
    <property type="entry name" value="SNF2/RAD54-like_C"/>
</dbReference>
<dbReference type="GO" id="GO:0006281">
    <property type="term" value="P:DNA repair"/>
    <property type="evidence" value="ECO:0007669"/>
    <property type="project" value="TreeGrafter"/>
</dbReference>
<dbReference type="GO" id="GO:0016787">
    <property type="term" value="F:hydrolase activity"/>
    <property type="evidence" value="ECO:0007669"/>
    <property type="project" value="UniProtKB-KW"/>
</dbReference>
<dbReference type="GO" id="GO:0005634">
    <property type="term" value="C:nucleus"/>
    <property type="evidence" value="ECO:0007669"/>
    <property type="project" value="TreeGrafter"/>
</dbReference>
<keyword evidence="3" id="KW-0547">Nucleotide-binding</keyword>
<feature type="compositionally biased region" description="Basic residues" evidence="10">
    <location>
        <begin position="413"/>
        <end position="423"/>
    </location>
</feature>
<keyword evidence="2" id="KW-0479">Metal-binding</keyword>
<feature type="region of interest" description="Disordered" evidence="10">
    <location>
        <begin position="361"/>
        <end position="393"/>
    </location>
</feature>
<organism evidence="14 15">
    <name type="scientific">Chaetomium globosum (strain ATCC 6205 / CBS 148.51 / DSM 1962 / NBRC 6347 / NRRL 1970)</name>
    <name type="common">Soil fungus</name>
    <dbReference type="NCBI Taxonomy" id="306901"/>
    <lineage>
        <taxon>Eukaryota</taxon>
        <taxon>Fungi</taxon>
        <taxon>Dikarya</taxon>
        <taxon>Ascomycota</taxon>
        <taxon>Pezizomycotina</taxon>
        <taxon>Sordariomycetes</taxon>
        <taxon>Sordariomycetidae</taxon>
        <taxon>Sordariales</taxon>
        <taxon>Chaetomiaceae</taxon>
        <taxon>Chaetomium</taxon>
    </lineage>
</organism>
<dbReference type="STRING" id="306901.Q2H2K6"/>
<dbReference type="GeneID" id="4392093"/>
<dbReference type="GO" id="GO:0008270">
    <property type="term" value="F:zinc ion binding"/>
    <property type="evidence" value="ECO:0007669"/>
    <property type="project" value="UniProtKB-KW"/>
</dbReference>
<accession>Q2H2K6</accession>
<dbReference type="InterPro" id="IPR017907">
    <property type="entry name" value="Znf_RING_CS"/>
</dbReference>
<dbReference type="InParanoid" id="Q2H2K6"/>
<feature type="domain" description="Helicase ATP-binding" evidence="12">
    <location>
        <begin position="542"/>
        <end position="735"/>
    </location>
</feature>
<keyword evidence="6" id="KW-0347">Helicase</keyword>
<dbReference type="VEuPathDB" id="FungiDB:CHGG_03990"/>
<evidence type="ECO:0000256" key="7">
    <source>
        <dbReference type="ARBA" id="ARBA00022833"/>
    </source>
</evidence>
<dbReference type="Proteomes" id="UP000001056">
    <property type="component" value="Unassembled WGS sequence"/>
</dbReference>
<sequence length="1140" mass="127634">MPKSIKGSRGNPPSSVQSQLAFGAKSSLRPGLSSDRDALATQPPGIFESTEQVLYENPVQTGQDTIGPALQKQYDQQTGPHSNPWDAVDVNNLENGDIDARSDGSSESDLFVPQDTEIKSEDERNGDHINNGAEEEAPTNDDGRSGSEEYGRAEDHTSDEYSDLFGDDSQIVDNGDQAGGRRHDQLQVQAQLDKDNDNDYMVVEAKDIPADINAKFSEFQFGTFPQAAGDLICTGSRQIKIEDPDHDFLVPDSDYDADPDFEMDEDDVLSDGERPRKRRRAPPKGPGKGEETLPLGPTQAITGGVPDDGDKGESQEPTDDELLKMYTQQDELNALKTQRNLTFLERITLAQVTSRIATVEKMASQQTETPTLVPPASTDDKKARRPAKTAQEYWEREYAEKGSGIRNMVEATKRKRATNKTKKGNQGEPGGAMERKFLGMLGDVNPIMARAAQGKMEMPGPIQATTRNDQIKAMKDFLFRVTGNPGQRLKTDDQRLLEKAAASFGHCQVRASDSKWRLAGNRMISTLYNHQLVGVSWMLGQEYSPNGPYGGILADQMGLGKTVQVLATMSVNRPTQEDVKAGCHQTLIVAPATALNQWEREITKHCDKSFIRLVHHYRAAQKIKPEMWTMADVILVSFNEIINAMPSNKVLKQLAGKKRDGEEWQEEYDQALGELLKHRFFRVVLDEGHAIRNNYTKTAKACFNLTSKYRWILTGTPVHNSIHVAYSGRRQGEVGCGNSKQHAPEAVAHPFLLEGVFKHNFTLEDFNYIRKQLSIIGGKTPMHLQIRRWVDMEYGLHLGAAGAGSEIFGQSQFGYAFDMDAELEELEAGKSMEEVICRLCSEIPVNPQITECGHTFCAECIEGALHVRECCPTCNTVLWKLSVLREPDRILGVQVDDGNDAPKAKKKRKKTEEDREVGDDSNLAQPKMKDSSKWVEQYDKCYPNKRLLGSAKTIVVKNQILKWQKEAPDDKIIVFVNWAKLACIIGRMLQEEKIPFLYYFGDLTKDQKEAAILNFQEKPNIKVLIASARCGGQALNLNFANRVISVDQWWNRAMEDQAFGRVHRIGQQKETYFTKIIVRDSIDEMLLNTQDAKEKRISDVFKEGVDRREMPTLEELIKLFGLDNDGNYTDKATQEEGGAR</sequence>
<keyword evidence="8" id="KW-0067">ATP-binding</keyword>
<evidence type="ECO:0000259" key="12">
    <source>
        <dbReference type="PROSITE" id="PS51192"/>
    </source>
</evidence>
<feature type="compositionally biased region" description="Basic and acidic residues" evidence="10">
    <location>
        <begin position="116"/>
        <end position="127"/>
    </location>
</feature>
<feature type="compositionally biased region" description="Basic and acidic residues" evidence="10">
    <location>
        <begin position="141"/>
        <end position="159"/>
    </location>
</feature>
<dbReference type="GO" id="GO:0005524">
    <property type="term" value="F:ATP binding"/>
    <property type="evidence" value="ECO:0007669"/>
    <property type="project" value="UniProtKB-KW"/>
</dbReference>
<dbReference type="Pfam" id="PF00097">
    <property type="entry name" value="zf-C3HC4"/>
    <property type="match status" value="1"/>
</dbReference>
<dbReference type="OrthoDB" id="448448at2759"/>
<dbReference type="AlphaFoldDB" id="Q2H2K6"/>
<dbReference type="Pfam" id="PF00271">
    <property type="entry name" value="Helicase_C"/>
    <property type="match status" value="1"/>
</dbReference>
<feature type="region of interest" description="Disordered" evidence="10">
    <location>
        <begin position="412"/>
        <end position="433"/>
    </location>
</feature>
<evidence type="ECO:0000256" key="9">
    <source>
        <dbReference type="PROSITE-ProRule" id="PRU00175"/>
    </source>
</evidence>
<protein>
    <recommendedName>
        <fullName evidence="16">DNA repair protein RAD5</fullName>
    </recommendedName>
</protein>
<dbReference type="OMA" id="WNEAVQD"/>
<dbReference type="PROSITE" id="PS51192">
    <property type="entry name" value="HELICASE_ATP_BIND_1"/>
    <property type="match status" value="1"/>
</dbReference>
<dbReference type="GO" id="GO:0008094">
    <property type="term" value="F:ATP-dependent activity, acting on DNA"/>
    <property type="evidence" value="ECO:0007669"/>
    <property type="project" value="TreeGrafter"/>
</dbReference>
<dbReference type="InterPro" id="IPR014001">
    <property type="entry name" value="Helicase_ATP-bd"/>
</dbReference>
<keyword evidence="15" id="KW-1185">Reference proteome</keyword>
<dbReference type="CDD" id="cd18008">
    <property type="entry name" value="DEXDc_SHPRH-like"/>
    <property type="match status" value="1"/>
</dbReference>
<dbReference type="SMART" id="SM00490">
    <property type="entry name" value="HELICc"/>
    <property type="match status" value="1"/>
</dbReference>
<dbReference type="eggNOG" id="KOG1001">
    <property type="taxonomic scope" value="Eukaryota"/>
</dbReference>
<reference evidence="15" key="1">
    <citation type="journal article" date="2015" name="Genome Announc.">
        <title>Draft genome sequence of the cellulolytic fungus Chaetomium globosum.</title>
        <authorList>
            <person name="Cuomo C.A."/>
            <person name="Untereiner W.A."/>
            <person name="Ma L.-J."/>
            <person name="Grabherr M."/>
            <person name="Birren B.W."/>
        </authorList>
    </citation>
    <scope>NUCLEOTIDE SEQUENCE [LARGE SCALE GENOMIC DNA]</scope>
    <source>
        <strain evidence="15">ATCC 6205 / CBS 148.51 / DSM 1962 / NBRC 6347 / NRRL 1970</strain>
    </source>
</reference>
<evidence type="ECO:0008006" key="16">
    <source>
        <dbReference type="Google" id="ProtNLM"/>
    </source>
</evidence>
<feature type="region of interest" description="Disordered" evidence="10">
    <location>
        <begin position="1"/>
        <end position="183"/>
    </location>
</feature>
<evidence type="ECO:0000259" key="13">
    <source>
        <dbReference type="PROSITE" id="PS51194"/>
    </source>
</evidence>
<gene>
    <name evidence="14" type="ORF">CHGG_03990</name>
</gene>
<dbReference type="Gene3D" id="3.40.50.300">
    <property type="entry name" value="P-loop containing nucleotide triphosphate hydrolases"/>
    <property type="match status" value="1"/>
</dbReference>
<evidence type="ECO:0000313" key="14">
    <source>
        <dbReference type="EMBL" id="EAQ87371.1"/>
    </source>
</evidence>